<sequence length="277" mass="29847">MDSNTFTPKQCPPKSQAILETLQGDLTTQVAKHALTLIPPVSSESIVHDNACGAGPITTLIAESFTPAKLHATDIHEAVVLTVAEKAKQHGWNFVETAVMDATELDFSDNTFTHSITNFGVQGVLQPQKAVAEIFRTLQPGKTAVLTAWASTPYSLAMEDASRATRNGEGTAHSVKFALHIYTALWIETLLKDSGFGSVHVEQFPAYSLTANVKSWGEHLWGLIGAPMGGWTQIDEENWDQAIAEVIRSLENNPDVEIKPDGGGVLKFVANVAVASK</sequence>
<organism evidence="2 3">
    <name type="scientific">Paraphaeosphaeria minitans</name>
    <dbReference type="NCBI Taxonomy" id="565426"/>
    <lineage>
        <taxon>Eukaryota</taxon>
        <taxon>Fungi</taxon>
        <taxon>Dikarya</taxon>
        <taxon>Ascomycota</taxon>
        <taxon>Pezizomycotina</taxon>
        <taxon>Dothideomycetes</taxon>
        <taxon>Pleosporomycetidae</taxon>
        <taxon>Pleosporales</taxon>
        <taxon>Massarineae</taxon>
        <taxon>Didymosphaeriaceae</taxon>
        <taxon>Paraphaeosphaeria</taxon>
    </lineage>
</organism>
<keyword evidence="2" id="KW-0808">Transferase</keyword>
<evidence type="ECO:0000313" key="3">
    <source>
        <dbReference type="Proteomes" id="UP000756921"/>
    </source>
</evidence>
<feature type="domain" description="Methyltransferase type 11" evidence="1">
    <location>
        <begin position="49"/>
        <end position="144"/>
    </location>
</feature>
<dbReference type="EMBL" id="WJXW01000010">
    <property type="protein sequence ID" value="KAF9732823.1"/>
    <property type="molecule type" value="Genomic_DNA"/>
</dbReference>
<dbReference type="Gene3D" id="3.40.50.150">
    <property type="entry name" value="Vaccinia Virus protein VP39"/>
    <property type="match status" value="1"/>
</dbReference>
<comment type="caution">
    <text evidence="2">The sequence shown here is derived from an EMBL/GenBank/DDBJ whole genome shotgun (WGS) entry which is preliminary data.</text>
</comment>
<dbReference type="Pfam" id="PF08241">
    <property type="entry name" value="Methyltransf_11"/>
    <property type="match status" value="1"/>
</dbReference>
<name>A0A9P6GCY9_9PLEO</name>
<keyword evidence="3" id="KW-1185">Reference proteome</keyword>
<protein>
    <submittedName>
        <fullName evidence="2">Methyltransferase type 11</fullName>
    </submittedName>
</protein>
<dbReference type="CDD" id="cd02440">
    <property type="entry name" value="AdoMet_MTases"/>
    <property type="match status" value="1"/>
</dbReference>
<dbReference type="PANTHER" id="PTHR43591">
    <property type="entry name" value="METHYLTRANSFERASE"/>
    <property type="match status" value="1"/>
</dbReference>
<proteinExistence type="predicted"/>
<gene>
    <name evidence="2" type="ORF">PMIN01_09681</name>
</gene>
<dbReference type="PANTHER" id="PTHR43591:SF24">
    <property type="entry name" value="2-METHOXY-6-POLYPRENYL-1,4-BENZOQUINOL METHYLASE, MITOCHONDRIAL"/>
    <property type="match status" value="1"/>
</dbReference>
<dbReference type="SUPFAM" id="SSF53335">
    <property type="entry name" value="S-adenosyl-L-methionine-dependent methyltransferases"/>
    <property type="match status" value="1"/>
</dbReference>
<dbReference type="OrthoDB" id="2013972at2759"/>
<accession>A0A9P6GCY9</accession>
<dbReference type="Proteomes" id="UP000756921">
    <property type="component" value="Unassembled WGS sequence"/>
</dbReference>
<evidence type="ECO:0000313" key="2">
    <source>
        <dbReference type="EMBL" id="KAF9732823.1"/>
    </source>
</evidence>
<dbReference type="InterPro" id="IPR013216">
    <property type="entry name" value="Methyltransf_11"/>
</dbReference>
<evidence type="ECO:0000259" key="1">
    <source>
        <dbReference type="Pfam" id="PF08241"/>
    </source>
</evidence>
<dbReference type="GO" id="GO:0008757">
    <property type="term" value="F:S-adenosylmethionine-dependent methyltransferase activity"/>
    <property type="evidence" value="ECO:0007669"/>
    <property type="project" value="InterPro"/>
</dbReference>
<reference evidence="2" key="1">
    <citation type="journal article" date="2020" name="Mol. Plant Microbe Interact.">
        <title>Genome Sequence of the Biocontrol Agent Coniothyrium minitans strain Conio (IMI 134523).</title>
        <authorList>
            <person name="Patel D."/>
            <person name="Shittu T.A."/>
            <person name="Baroncelli R."/>
            <person name="Muthumeenakshi S."/>
            <person name="Osborne T.H."/>
            <person name="Janganan T.K."/>
            <person name="Sreenivasaprasad S."/>
        </authorList>
    </citation>
    <scope>NUCLEOTIDE SEQUENCE</scope>
    <source>
        <strain evidence="2">Conio</strain>
    </source>
</reference>
<dbReference type="AlphaFoldDB" id="A0A9P6GCY9"/>
<dbReference type="GO" id="GO:0032259">
    <property type="term" value="P:methylation"/>
    <property type="evidence" value="ECO:0007669"/>
    <property type="project" value="UniProtKB-KW"/>
</dbReference>
<dbReference type="InterPro" id="IPR029063">
    <property type="entry name" value="SAM-dependent_MTases_sf"/>
</dbReference>
<keyword evidence="2" id="KW-0489">Methyltransferase</keyword>